<name>A0AB39KZP7_9MICC</name>
<dbReference type="SUPFAM" id="SSF48498">
    <property type="entry name" value="Tetracyclin repressor-like, C-terminal domain"/>
    <property type="match status" value="1"/>
</dbReference>
<reference evidence="1" key="1">
    <citation type="submission" date="2024-07" db="EMBL/GenBank/DDBJ databases">
        <authorList>
            <person name="fu j."/>
        </authorList>
    </citation>
    <scope>NUCLEOTIDE SEQUENCE</scope>
    <source>
        <strain evidence="1">P10A9</strain>
    </source>
</reference>
<dbReference type="EMBL" id="CP163302">
    <property type="protein sequence ID" value="XDP44149.1"/>
    <property type="molecule type" value="Genomic_DNA"/>
</dbReference>
<organism evidence="1">
    <name type="scientific">Sinomonas puerhi</name>
    <dbReference type="NCBI Taxonomy" id="3238584"/>
    <lineage>
        <taxon>Bacteria</taxon>
        <taxon>Bacillati</taxon>
        <taxon>Actinomycetota</taxon>
        <taxon>Actinomycetes</taxon>
        <taxon>Micrococcales</taxon>
        <taxon>Micrococcaceae</taxon>
        <taxon>Sinomonas</taxon>
    </lineage>
</organism>
<gene>
    <name evidence="1" type="ORF">AB5L97_12760</name>
</gene>
<dbReference type="AlphaFoldDB" id="A0AB39KZP7"/>
<dbReference type="InterPro" id="IPR036271">
    <property type="entry name" value="Tet_transcr_reg_TetR-rel_C_sf"/>
</dbReference>
<accession>A0AB39KZP7</accession>
<evidence type="ECO:0000313" key="1">
    <source>
        <dbReference type="EMBL" id="XDP44149.1"/>
    </source>
</evidence>
<dbReference type="RefSeq" id="WP_369044943.1">
    <property type="nucleotide sequence ID" value="NZ_CP163302.1"/>
</dbReference>
<protein>
    <submittedName>
        <fullName evidence="1">Uncharacterized protein</fullName>
    </submittedName>
</protein>
<dbReference type="KEGG" id="spue:AB5L97_12760"/>
<sequence>MKTTSCVRAERLLAAVEGLGLHAMLQSRWLDAQLCVDVVRAQVSSIGAGSR</sequence>
<proteinExistence type="predicted"/>